<gene>
    <name evidence="1" type="ORF">N0B31_08440</name>
</gene>
<dbReference type="KEGG" id="ssai:N0B31_08440"/>
<dbReference type="InterPro" id="IPR036866">
    <property type="entry name" value="RibonucZ/Hydroxyglut_hydro"/>
</dbReference>
<organism evidence="1 2">
    <name type="scientific">Salinirubellus salinus</name>
    <dbReference type="NCBI Taxonomy" id="1364945"/>
    <lineage>
        <taxon>Archaea</taxon>
        <taxon>Methanobacteriati</taxon>
        <taxon>Methanobacteriota</taxon>
        <taxon>Stenosarchaea group</taxon>
        <taxon>Halobacteria</taxon>
        <taxon>Halobacteriales</taxon>
        <taxon>Natronomonadaceae</taxon>
        <taxon>Salinirubellus</taxon>
    </lineage>
</organism>
<evidence type="ECO:0000313" key="2">
    <source>
        <dbReference type="Proteomes" id="UP001057580"/>
    </source>
</evidence>
<dbReference type="AlphaFoldDB" id="A0A9E7U9U2"/>
<reference evidence="1" key="1">
    <citation type="submission" date="2022-09" db="EMBL/GenBank/DDBJ databases">
        <title>Diverse halophilic archaea isolated from saline environments.</title>
        <authorList>
            <person name="Cui H.-L."/>
        </authorList>
    </citation>
    <scope>NUCLEOTIDE SEQUENCE</scope>
    <source>
        <strain evidence="1">ZS-35-S2</strain>
    </source>
</reference>
<protein>
    <submittedName>
        <fullName evidence="1">Uncharacterized protein</fullName>
    </submittedName>
</protein>
<sequence length="229" mass="24720">MPMKSSGAGAVNEIDRWNGGAGWIAHPDEEMQRASHAFVEPADEADEADAVYVADPVDVPGLDEWLAELGEVAGVLVLLDRHKRDAAAVANRHDVAVHIPSWMSGVASKLDAPVERLGDTVAGFEVRRLIDNPFWQEAALYDPEAEVLFTPEAFGTVDYYCAPGERVGVHPALRLFPPKQLGRLDVSHLLVGHGEGVTDDTNEAIRKALAGSRARAPKLYLKTLKGALS</sequence>
<dbReference type="Gene3D" id="3.60.15.10">
    <property type="entry name" value="Ribonuclease Z/Hydroxyacylglutathione hydrolase-like"/>
    <property type="match status" value="1"/>
</dbReference>
<evidence type="ECO:0000313" key="1">
    <source>
        <dbReference type="EMBL" id="UWM56311.1"/>
    </source>
</evidence>
<dbReference type="GeneID" id="74942444"/>
<dbReference type="EMBL" id="CP104003">
    <property type="protein sequence ID" value="UWM56311.1"/>
    <property type="molecule type" value="Genomic_DNA"/>
</dbReference>
<proteinExistence type="predicted"/>
<keyword evidence="2" id="KW-1185">Reference proteome</keyword>
<dbReference type="Proteomes" id="UP001057580">
    <property type="component" value="Chromosome"/>
</dbReference>
<name>A0A9E7U9U2_9EURY</name>
<accession>A0A9E7U9U2</accession>
<dbReference type="RefSeq" id="WP_260643425.1">
    <property type="nucleotide sequence ID" value="NZ_CP104003.1"/>
</dbReference>